<evidence type="ECO:0000256" key="3">
    <source>
        <dbReference type="ARBA" id="ARBA00022692"/>
    </source>
</evidence>
<dbReference type="GO" id="GO:0005886">
    <property type="term" value="C:plasma membrane"/>
    <property type="evidence" value="ECO:0007669"/>
    <property type="project" value="TreeGrafter"/>
</dbReference>
<dbReference type="WBParaSite" id="ECPE_0001099101-mRNA-1">
    <property type="protein sequence ID" value="ECPE_0001099101-mRNA-1"/>
    <property type="gene ID" value="ECPE_0001099101"/>
</dbReference>
<dbReference type="AlphaFoldDB" id="A0A183AVH2"/>
<feature type="transmembrane region" description="Helical" evidence="8">
    <location>
        <begin position="108"/>
        <end position="127"/>
    </location>
</feature>
<feature type="transmembrane region" description="Helical" evidence="8">
    <location>
        <begin position="133"/>
        <end position="154"/>
    </location>
</feature>
<evidence type="ECO:0000313" key="9">
    <source>
        <dbReference type="WBParaSite" id="ECPE_0001099101-mRNA-1"/>
    </source>
</evidence>
<proteinExistence type="inferred from homology"/>
<keyword evidence="7" id="KW-0325">Glycoprotein</keyword>
<evidence type="ECO:0000256" key="4">
    <source>
        <dbReference type="ARBA" id="ARBA00022729"/>
    </source>
</evidence>
<dbReference type="InterPro" id="IPR025958">
    <property type="entry name" value="SID1_TM_fam"/>
</dbReference>
<feature type="transmembrane region" description="Helical" evidence="8">
    <location>
        <begin position="13"/>
        <end position="38"/>
    </location>
</feature>
<accession>A0A183AVH2</accession>
<evidence type="ECO:0000256" key="7">
    <source>
        <dbReference type="ARBA" id="ARBA00023180"/>
    </source>
</evidence>
<comment type="subcellular location">
    <subcellularLocation>
        <location evidence="1">Membrane</location>
        <topology evidence="1">Multi-pass membrane protein</topology>
    </subcellularLocation>
</comment>
<evidence type="ECO:0000256" key="2">
    <source>
        <dbReference type="ARBA" id="ARBA00006618"/>
    </source>
</evidence>
<keyword evidence="5 8" id="KW-1133">Transmembrane helix</keyword>
<dbReference type="PANTHER" id="PTHR12185:SF14">
    <property type="entry name" value="CHOLESTEROL UPTAKE PROTEIN 1"/>
    <property type="match status" value="1"/>
</dbReference>
<evidence type="ECO:0000256" key="1">
    <source>
        <dbReference type="ARBA" id="ARBA00004141"/>
    </source>
</evidence>
<evidence type="ECO:0000256" key="5">
    <source>
        <dbReference type="ARBA" id="ARBA00022989"/>
    </source>
</evidence>
<keyword evidence="3 8" id="KW-0812">Transmembrane</keyword>
<reference evidence="9" key="1">
    <citation type="submission" date="2016-06" db="UniProtKB">
        <authorList>
            <consortium name="WormBaseParasite"/>
        </authorList>
    </citation>
    <scope>IDENTIFICATION</scope>
</reference>
<dbReference type="PANTHER" id="PTHR12185">
    <property type="entry name" value="SID1 TRANSMEMBRANE FAMILY MEMEBER"/>
    <property type="match status" value="1"/>
</dbReference>
<dbReference type="GO" id="GO:0051033">
    <property type="term" value="F:RNA transmembrane transporter activity"/>
    <property type="evidence" value="ECO:0007669"/>
    <property type="project" value="TreeGrafter"/>
</dbReference>
<comment type="similarity">
    <text evidence="2">Belongs to the SID1 family.</text>
</comment>
<dbReference type="Pfam" id="PF13965">
    <property type="entry name" value="SID-1_RNA_chan"/>
    <property type="match status" value="1"/>
</dbReference>
<keyword evidence="6 8" id="KW-0472">Membrane</keyword>
<evidence type="ECO:0000256" key="6">
    <source>
        <dbReference type="ARBA" id="ARBA00023136"/>
    </source>
</evidence>
<dbReference type="GO" id="GO:0005764">
    <property type="term" value="C:lysosome"/>
    <property type="evidence" value="ECO:0007669"/>
    <property type="project" value="TreeGrafter"/>
</dbReference>
<name>A0A183AVH2_9TREM</name>
<evidence type="ECO:0000256" key="8">
    <source>
        <dbReference type="SAM" id="Phobius"/>
    </source>
</evidence>
<keyword evidence="4" id="KW-0732">Signal</keyword>
<feature type="transmembrane region" description="Helical" evidence="8">
    <location>
        <begin position="74"/>
        <end position="96"/>
    </location>
</feature>
<sequence>LSQKPYIQLNRKYILYFWFLIIISIFYGLPAVQLIMIYQKALVETGNEDLCYYNFECARPLGIFTAFNNIISNVGYVMLDTAYMYILAMLIMLKIYQTRHPDVNATAHSAYMVMAVVIFLGVTGVIYGSETFWIAFTIFFLLMSVVLTAEIYYMGHWNIVSDSRSDPIVVAPWKYNGIHALISSLLPTDPSNILGP</sequence>
<dbReference type="GO" id="GO:0003725">
    <property type="term" value="F:double-stranded RNA binding"/>
    <property type="evidence" value="ECO:0007669"/>
    <property type="project" value="TreeGrafter"/>
</dbReference>
<protein>
    <submittedName>
        <fullName evidence="9">SID1 transmembrane family member 2</fullName>
    </submittedName>
</protein>
<organism evidence="9">
    <name type="scientific">Echinostoma caproni</name>
    <dbReference type="NCBI Taxonomy" id="27848"/>
    <lineage>
        <taxon>Eukaryota</taxon>
        <taxon>Metazoa</taxon>
        <taxon>Spiralia</taxon>
        <taxon>Lophotrochozoa</taxon>
        <taxon>Platyhelminthes</taxon>
        <taxon>Trematoda</taxon>
        <taxon>Digenea</taxon>
        <taxon>Plagiorchiida</taxon>
        <taxon>Echinostomata</taxon>
        <taxon>Echinostomatoidea</taxon>
        <taxon>Echinostomatidae</taxon>
        <taxon>Echinostoma</taxon>
    </lineage>
</organism>